<protein>
    <submittedName>
        <fullName evidence="2">Uncharacterized protein</fullName>
    </submittedName>
</protein>
<evidence type="ECO:0000313" key="3">
    <source>
        <dbReference type="Proteomes" id="UP001165561"/>
    </source>
</evidence>
<evidence type="ECO:0000256" key="1">
    <source>
        <dbReference type="SAM" id="MobiDB-lite"/>
    </source>
</evidence>
<sequence>MGTRSIVLGAAAATAVLVWRRRSARGVDGERWLVVTVQRPPEEVAVDLPATLRTSSVEVEVRPAPGDRGSELAARARGRKPPRDELRSALREAKQVLEVGEVLRVDPQPAGRRSRTPATKVLAAVAGRAGKKGVL</sequence>
<feature type="region of interest" description="Disordered" evidence="1">
    <location>
        <begin position="59"/>
        <end position="85"/>
    </location>
</feature>
<gene>
    <name evidence="2" type="ORF">PU560_11805</name>
</gene>
<comment type="caution">
    <text evidence="2">The sequence shown here is derived from an EMBL/GenBank/DDBJ whole genome shotgun (WGS) entry which is preliminary data.</text>
</comment>
<keyword evidence="3" id="KW-1185">Reference proteome</keyword>
<dbReference type="Proteomes" id="UP001165561">
    <property type="component" value="Unassembled WGS sequence"/>
</dbReference>
<dbReference type="EMBL" id="JARACI010001051">
    <property type="protein sequence ID" value="MDD9207143.1"/>
    <property type="molecule type" value="Genomic_DNA"/>
</dbReference>
<proteinExistence type="predicted"/>
<organism evidence="2 3">
    <name type="scientific">Georgenia halotolerans</name>
    <dbReference type="NCBI Taxonomy" id="3028317"/>
    <lineage>
        <taxon>Bacteria</taxon>
        <taxon>Bacillati</taxon>
        <taxon>Actinomycetota</taxon>
        <taxon>Actinomycetes</taxon>
        <taxon>Micrococcales</taxon>
        <taxon>Bogoriellaceae</taxon>
        <taxon>Georgenia</taxon>
    </lineage>
</organism>
<name>A0ABT5TYJ8_9MICO</name>
<evidence type="ECO:0000313" key="2">
    <source>
        <dbReference type="EMBL" id="MDD9207143.1"/>
    </source>
</evidence>
<reference evidence="2" key="1">
    <citation type="submission" date="2023-02" db="EMBL/GenBank/DDBJ databases">
        <title>Georgenia sp.10Sc9-8, isolated from a soil sample collected from the Taklamakan desert.</title>
        <authorList>
            <person name="Liu S."/>
        </authorList>
    </citation>
    <scope>NUCLEOTIDE SEQUENCE</scope>
    <source>
        <strain evidence="2">10Sc9-8</strain>
    </source>
</reference>
<accession>A0ABT5TYJ8</accession>